<dbReference type="InterPro" id="IPR020889">
    <property type="entry name" value="LipoPS_assembly_LptD"/>
</dbReference>
<accession>A0A6M4MAS8</accession>
<dbReference type="GO" id="GO:0009279">
    <property type="term" value="C:cell outer membrane"/>
    <property type="evidence" value="ECO:0007669"/>
    <property type="project" value="UniProtKB-SubCell"/>
</dbReference>
<dbReference type="Pfam" id="PF04453">
    <property type="entry name" value="LptD"/>
    <property type="match status" value="1"/>
</dbReference>
<feature type="signal peptide" evidence="4">
    <location>
        <begin position="1"/>
        <end position="20"/>
    </location>
</feature>
<dbReference type="OrthoDB" id="9760225at2"/>
<dbReference type="InterPro" id="IPR007543">
    <property type="entry name" value="LptD_C"/>
</dbReference>
<evidence type="ECO:0000256" key="4">
    <source>
        <dbReference type="HAMAP-Rule" id="MF_01411"/>
    </source>
</evidence>
<keyword evidence="3 4" id="KW-0998">Cell outer membrane</keyword>
<dbReference type="RefSeq" id="WP_075608418.1">
    <property type="nucleotide sequence ID" value="NZ_CP052766.1"/>
</dbReference>
<dbReference type="Pfam" id="PF03968">
    <property type="entry name" value="LptD_N"/>
    <property type="match status" value="1"/>
</dbReference>
<dbReference type="AlphaFoldDB" id="A0A6M4MAS8"/>
<dbReference type="GO" id="GO:0015920">
    <property type="term" value="P:lipopolysaccharide transport"/>
    <property type="evidence" value="ECO:0007669"/>
    <property type="project" value="InterPro"/>
</dbReference>
<evidence type="ECO:0000313" key="9">
    <source>
        <dbReference type="Proteomes" id="UP000219285"/>
    </source>
</evidence>
<dbReference type="HAMAP" id="MF_01411">
    <property type="entry name" value="LPS_assembly_LptD"/>
    <property type="match status" value="1"/>
</dbReference>
<dbReference type="InterPro" id="IPR045659">
    <property type="entry name" value="LptD_2"/>
</dbReference>
<proteinExistence type="inferred from homology"/>
<evidence type="ECO:0000313" key="8">
    <source>
        <dbReference type="EMBL" id="QJR80273.1"/>
    </source>
</evidence>
<reference evidence="9" key="1">
    <citation type="submission" date="2014-12" db="EMBL/GenBank/DDBJ databases">
        <title>Complete genome sequence of a multi-drug resistant Klebsiella pneumoniae.</title>
        <authorList>
            <person name="Hua X."/>
            <person name="Chen Q."/>
            <person name="Li X."/>
            <person name="Feng Y."/>
            <person name="Ruan Z."/>
            <person name="Yu Y."/>
        </authorList>
    </citation>
    <scope>NUCLEOTIDE SEQUENCE [LARGE SCALE GENOMIC DNA]</scope>
    <source>
        <strain evidence="9">5.12</strain>
    </source>
</reference>
<keyword evidence="9" id="KW-1185">Reference proteome</keyword>
<comment type="subcellular location">
    <subcellularLocation>
        <location evidence="4">Cell outer membrane</location>
    </subcellularLocation>
</comment>
<protein>
    <recommendedName>
        <fullName evidence="4">LPS-assembly protein LptD</fullName>
    </recommendedName>
</protein>
<dbReference type="PANTHER" id="PTHR30189:SF1">
    <property type="entry name" value="LPS-ASSEMBLY PROTEIN LPTD"/>
    <property type="match status" value="1"/>
</dbReference>
<keyword evidence="1 4" id="KW-0732">Signal</keyword>
<feature type="domain" description="Organic solvent tolerance-like N-terminal" evidence="5">
    <location>
        <begin position="57"/>
        <end position="185"/>
    </location>
</feature>
<evidence type="ECO:0000259" key="6">
    <source>
        <dbReference type="Pfam" id="PF04453"/>
    </source>
</evidence>
<dbReference type="Proteomes" id="UP000219285">
    <property type="component" value="Chromosome"/>
</dbReference>
<dbReference type="KEGG" id="apel:CA267_005515"/>
<keyword evidence="2 4" id="KW-0472">Membrane</keyword>
<evidence type="ECO:0000259" key="5">
    <source>
        <dbReference type="Pfam" id="PF03968"/>
    </source>
</evidence>
<dbReference type="InterPro" id="IPR005653">
    <property type="entry name" value="OstA-like_N"/>
</dbReference>
<dbReference type="Pfam" id="PF19838">
    <property type="entry name" value="LptD_2"/>
    <property type="match status" value="1"/>
</dbReference>
<dbReference type="GO" id="GO:1990351">
    <property type="term" value="C:transporter complex"/>
    <property type="evidence" value="ECO:0007669"/>
    <property type="project" value="TreeGrafter"/>
</dbReference>
<dbReference type="PANTHER" id="PTHR30189">
    <property type="entry name" value="LPS-ASSEMBLY PROTEIN"/>
    <property type="match status" value="1"/>
</dbReference>
<comment type="similarity">
    <text evidence="4">Belongs to the LptD family.</text>
</comment>
<comment type="function">
    <text evidence="4">Together with LptE, is involved in the assembly of lipopolysaccharide (LPS) at the surface of the outer membrane.</text>
</comment>
<feature type="chain" id="PRO_5029071215" description="LPS-assembly protein LptD" evidence="4">
    <location>
        <begin position="21"/>
        <end position="748"/>
    </location>
</feature>
<sequence length="748" mass="85454" precursor="true">MKKTCASFLVLALSWQYAQAQQAQTAENSDTGNAMGFCSVAPVRFSSTKLMPAGQVKVEADRAEIIEKRVASFVGNVDIISDRATIQARQAEVKDNGRQLHAQGDVVYQDEQMRVSSDSVDVNSLAQTLDMENTQYQLNGSNGHGTAESINLSSEAGAILDGVSFTTCPPGEEDWMIRASEISVRRGTFWGQAKHTRFYVGDVPVFYLPYFAFPISNQRQTGLLFPELTSSSTTGVDFTQPFYWNMAPNYDMTIAPRYMTKRGVQLQTEFRYLTQSSYSQIDVEYLPNDNDMAADTDRYFYRLVHEGELNESWLMNVELNGISDDNYFVDLGSEFYNRADTHLSRTAGLNYFSDNLLFNVNVRDFVTIGDQQSAYRALPEAQLNYVKKLGSLLQFKLDSELAYFDTSESEQPTAVRWHVAPTIAIPYQRHWGELTAEASLLNTYYQQDNIEGTELEEEVNRTLGQARLFGALYFERDEAWFDDNMRMTLEPKIQYLYTSYEDQSNIGMYDSTPLLIDVEGLFRGQEFTGLDRISDNNQITLGVTSRTIDSANRERFVISLGQIFYLERNRVIAASKEVDRSALAAEFNWRMNDRWYFHSDVQVTTQTDKVERSSVTLEYRKNQDSLVQLTHRYVRELSGETIDQVGLSASWPISKNWQWVGRTYRDIERNRSVESYFGLQYESCCWAIQVIAQRHLSNRYTAAGLQSTDDYDSGVALQFIFKGIGSSRSSRRMLEDGMFGYRQPYSLN</sequence>
<feature type="domain" description="LptD C-terminal" evidence="6">
    <location>
        <begin position="296"/>
        <end position="657"/>
    </location>
</feature>
<feature type="domain" description="LPS-assembly protein LptD central" evidence="7">
    <location>
        <begin position="196"/>
        <end position="289"/>
    </location>
</feature>
<dbReference type="EMBL" id="CP052766">
    <property type="protein sequence ID" value="QJR80273.1"/>
    <property type="molecule type" value="Genomic_DNA"/>
</dbReference>
<evidence type="ECO:0000256" key="3">
    <source>
        <dbReference type="ARBA" id="ARBA00023237"/>
    </source>
</evidence>
<comment type="caution">
    <text evidence="4">Lacks conserved residue(s) required for the propagation of feature annotation.</text>
</comment>
<evidence type="ECO:0000259" key="7">
    <source>
        <dbReference type="Pfam" id="PF19838"/>
    </source>
</evidence>
<dbReference type="GO" id="GO:0043165">
    <property type="term" value="P:Gram-negative-bacterium-type cell outer membrane assembly"/>
    <property type="evidence" value="ECO:0007669"/>
    <property type="project" value="UniProtKB-UniRule"/>
</dbReference>
<evidence type="ECO:0000256" key="2">
    <source>
        <dbReference type="ARBA" id="ARBA00023136"/>
    </source>
</evidence>
<name>A0A6M4MAS8_9ALTE</name>
<evidence type="ECO:0000256" key="1">
    <source>
        <dbReference type="ARBA" id="ARBA00022729"/>
    </source>
</evidence>
<reference evidence="8 9" key="2">
    <citation type="submission" date="2020-04" db="EMBL/GenBank/DDBJ databases">
        <title>Complete genome sequence of Alteromonas pelagimontana 5.12T.</title>
        <authorList>
            <person name="Sinha R.K."/>
            <person name="Krishnan K.P."/>
            <person name="Kurian J.P."/>
        </authorList>
    </citation>
    <scope>NUCLEOTIDE SEQUENCE [LARGE SCALE GENOMIC DNA]</scope>
    <source>
        <strain evidence="8 9">5.12</strain>
    </source>
</reference>
<dbReference type="InterPro" id="IPR050218">
    <property type="entry name" value="LptD"/>
</dbReference>
<comment type="subunit">
    <text evidence="4">Component of the lipopolysaccharide transport and assembly complex. Interacts with LptE and LptA.</text>
</comment>
<gene>
    <name evidence="4 8" type="primary">lptD</name>
    <name evidence="8" type="ORF">CA267_005515</name>
</gene>
<organism evidence="8 9">
    <name type="scientific">Alteromonas pelagimontana</name>
    <dbReference type="NCBI Taxonomy" id="1858656"/>
    <lineage>
        <taxon>Bacteria</taxon>
        <taxon>Pseudomonadati</taxon>
        <taxon>Pseudomonadota</taxon>
        <taxon>Gammaproteobacteria</taxon>
        <taxon>Alteromonadales</taxon>
        <taxon>Alteromonadaceae</taxon>
        <taxon>Alteromonas/Salinimonas group</taxon>
        <taxon>Alteromonas</taxon>
    </lineage>
</organism>